<accession>A0A8X6MBZ8</accession>
<gene>
    <name evidence="1" type="ORF">TNIN_265871</name>
</gene>
<organism evidence="1 2">
    <name type="scientific">Trichonephila inaurata madagascariensis</name>
    <dbReference type="NCBI Taxonomy" id="2747483"/>
    <lineage>
        <taxon>Eukaryota</taxon>
        <taxon>Metazoa</taxon>
        <taxon>Ecdysozoa</taxon>
        <taxon>Arthropoda</taxon>
        <taxon>Chelicerata</taxon>
        <taxon>Arachnida</taxon>
        <taxon>Araneae</taxon>
        <taxon>Araneomorphae</taxon>
        <taxon>Entelegynae</taxon>
        <taxon>Araneoidea</taxon>
        <taxon>Nephilidae</taxon>
        <taxon>Trichonephila</taxon>
        <taxon>Trichonephila inaurata</taxon>
    </lineage>
</organism>
<sequence>MSPRQINILKDEIKRLLDLGGIELGQSDFTSPLILVGSPNRDPGYGRMTPKWNNTHIVFPFAEHAKKTGWRRTICDGLSRLEWMSFQLLL</sequence>
<evidence type="ECO:0000313" key="1">
    <source>
        <dbReference type="EMBL" id="GFS39674.1"/>
    </source>
</evidence>
<proteinExistence type="predicted"/>
<name>A0A8X6MBZ8_9ARAC</name>
<dbReference type="Proteomes" id="UP000886998">
    <property type="component" value="Unassembled WGS sequence"/>
</dbReference>
<comment type="caution">
    <text evidence="1">The sequence shown here is derived from an EMBL/GenBank/DDBJ whole genome shotgun (WGS) entry which is preliminary data.</text>
</comment>
<dbReference type="EMBL" id="BMAV01025218">
    <property type="protein sequence ID" value="GFS39674.1"/>
    <property type="molecule type" value="Genomic_DNA"/>
</dbReference>
<reference evidence="1" key="1">
    <citation type="submission" date="2020-08" db="EMBL/GenBank/DDBJ databases">
        <title>Multicomponent nature underlies the extraordinary mechanical properties of spider dragline silk.</title>
        <authorList>
            <person name="Kono N."/>
            <person name="Nakamura H."/>
            <person name="Mori M."/>
            <person name="Yoshida Y."/>
            <person name="Ohtoshi R."/>
            <person name="Malay A.D."/>
            <person name="Moran D.A.P."/>
            <person name="Tomita M."/>
            <person name="Numata K."/>
            <person name="Arakawa K."/>
        </authorList>
    </citation>
    <scope>NUCLEOTIDE SEQUENCE</scope>
</reference>
<evidence type="ECO:0000313" key="2">
    <source>
        <dbReference type="Proteomes" id="UP000886998"/>
    </source>
</evidence>
<keyword evidence="2" id="KW-1185">Reference proteome</keyword>
<dbReference type="AlphaFoldDB" id="A0A8X6MBZ8"/>
<dbReference type="OrthoDB" id="6429553at2759"/>
<protein>
    <submittedName>
        <fullName evidence="1">Uncharacterized protein</fullName>
    </submittedName>
</protein>